<dbReference type="SUPFAM" id="SSF50242">
    <property type="entry name" value="TIMP-like"/>
    <property type="match status" value="1"/>
</dbReference>
<evidence type="ECO:0008006" key="7">
    <source>
        <dbReference type="Google" id="ProtNLM"/>
    </source>
</evidence>
<gene>
    <name evidence="5" type="ORF">GCM10010911_14610</name>
</gene>
<evidence type="ECO:0000256" key="3">
    <source>
        <dbReference type="SAM" id="Phobius"/>
    </source>
</evidence>
<evidence type="ECO:0000313" key="5">
    <source>
        <dbReference type="EMBL" id="GGD57890.1"/>
    </source>
</evidence>
<keyword evidence="3" id="KW-0472">Membrane</keyword>
<keyword evidence="2" id="KW-0964">Secreted</keyword>
<dbReference type="InterPro" id="IPR001820">
    <property type="entry name" value="TIMP"/>
</dbReference>
<accession>A0A916YSJ6</accession>
<keyword evidence="6" id="KW-1185">Reference proteome</keyword>
<feature type="signal peptide" evidence="4">
    <location>
        <begin position="1"/>
        <end position="19"/>
    </location>
</feature>
<feature type="transmembrane region" description="Helical" evidence="3">
    <location>
        <begin position="177"/>
        <end position="198"/>
    </location>
</feature>
<comment type="subcellular location">
    <subcellularLocation>
        <location evidence="1">Secreted</location>
    </subcellularLocation>
</comment>
<dbReference type="RefSeq" id="WP_188990520.1">
    <property type="nucleotide sequence ID" value="NZ_BMHP01000001.1"/>
</dbReference>
<dbReference type="Gene3D" id="2.40.50.120">
    <property type="match status" value="1"/>
</dbReference>
<reference evidence="5" key="1">
    <citation type="journal article" date="2014" name="Int. J. Syst. Evol. Microbiol.">
        <title>Complete genome sequence of Corynebacterium casei LMG S-19264T (=DSM 44701T), isolated from a smear-ripened cheese.</title>
        <authorList>
            <consortium name="US DOE Joint Genome Institute (JGI-PGF)"/>
            <person name="Walter F."/>
            <person name="Albersmeier A."/>
            <person name="Kalinowski J."/>
            <person name="Ruckert C."/>
        </authorList>
    </citation>
    <scope>NUCLEOTIDE SEQUENCE</scope>
    <source>
        <strain evidence="5">CGMCC 1.15178</strain>
    </source>
</reference>
<protein>
    <recommendedName>
        <fullName evidence="7">Tissue inhibitor of metalloproteinase</fullName>
    </recommendedName>
</protein>
<evidence type="ECO:0000256" key="2">
    <source>
        <dbReference type="ARBA" id="ARBA00022525"/>
    </source>
</evidence>
<evidence type="ECO:0000256" key="1">
    <source>
        <dbReference type="ARBA" id="ARBA00004613"/>
    </source>
</evidence>
<keyword evidence="4" id="KW-0732">Signal</keyword>
<dbReference type="Proteomes" id="UP000612456">
    <property type="component" value="Unassembled WGS sequence"/>
</dbReference>
<comment type="caution">
    <text evidence="5">The sequence shown here is derived from an EMBL/GenBank/DDBJ whole genome shotgun (WGS) entry which is preliminary data.</text>
</comment>
<dbReference type="GO" id="GO:0008191">
    <property type="term" value="F:metalloendopeptidase inhibitor activity"/>
    <property type="evidence" value="ECO:0007669"/>
    <property type="project" value="InterPro"/>
</dbReference>
<dbReference type="Pfam" id="PF00965">
    <property type="entry name" value="TIMP"/>
    <property type="match status" value="1"/>
</dbReference>
<keyword evidence="3" id="KW-1133">Transmembrane helix</keyword>
<keyword evidence="3" id="KW-0812">Transmembrane</keyword>
<sequence>MFKKWMVIALSCGILGGTALVVKPEAVSACSCAMAPSPAKQVEEELNHKTVIFTGKAIKVTQPKQRKFMSSTDQVEIIFEVSTSWKDKLGNQAAVYTAMSSASCGFENFREGTEYIVSAYERSGKLETNICDLTKPLASAGEELKLLGTGYSPSPASSQKYAPDSDRSLASLMGISAAAYAALAAGIFLIAGFGVFLFRRSRR</sequence>
<evidence type="ECO:0000313" key="6">
    <source>
        <dbReference type="Proteomes" id="UP000612456"/>
    </source>
</evidence>
<dbReference type="EMBL" id="BMHP01000001">
    <property type="protein sequence ID" value="GGD57890.1"/>
    <property type="molecule type" value="Genomic_DNA"/>
</dbReference>
<dbReference type="AlphaFoldDB" id="A0A916YSJ6"/>
<dbReference type="GO" id="GO:0005576">
    <property type="term" value="C:extracellular region"/>
    <property type="evidence" value="ECO:0007669"/>
    <property type="project" value="UniProtKB-SubCell"/>
</dbReference>
<evidence type="ECO:0000256" key="4">
    <source>
        <dbReference type="SAM" id="SignalP"/>
    </source>
</evidence>
<name>A0A916YSJ6_9BACL</name>
<reference evidence="5" key="2">
    <citation type="submission" date="2020-09" db="EMBL/GenBank/DDBJ databases">
        <authorList>
            <person name="Sun Q."/>
            <person name="Zhou Y."/>
        </authorList>
    </citation>
    <scope>NUCLEOTIDE SEQUENCE</scope>
    <source>
        <strain evidence="5">CGMCC 1.15178</strain>
    </source>
</reference>
<proteinExistence type="predicted"/>
<organism evidence="5 6">
    <name type="scientific">Paenibacillus nasutitermitis</name>
    <dbReference type="NCBI Taxonomy" id="1652958"/>
    <lineage>
        <taxon>Bacteria</taxon>
        <taxon>Bacillati</taxon>
        <taxon>Bacillota</taxon>
        <taxon>Bacilli</taxon>
        <taxon>Bacillales</taxon>
        <taxon>Paenibacillaceae</taxon>
        <taxon>Paenibacillus</taxon>
    </lineage>
</organism>
<dbReference type="InterPro" id="IPR008993">
    <property type="entry name" value="TIMP-like_OB-fold"/>
</dbReference>
<feature type="chain" id="PRO_5038579307" description="Tissue inhibitor of metalloproteinase" evidence="4">
    <location>
        <begin position="20"/>
        <end position="203"/>
    </location>
</feature>